<dbReference type="InterPro" id="IPR009000">
    <property type="entry name" value="Transl_B-barrel_sf"/>
</dbReference>
<dbReference type="InterPro" id="IPR053905">
    <property type="entry name" value="EF-G-like_DII"/>
</dbReference>
<dbReference type="Gene3D" id="3.30.70.240">
    <property type="match status" value="1"/>
</dbReference>
<dbReference type="InterPro" id="IPR014721">
    <property type="entry name" value="Ribsml_uS5_D2-typ_fold_subgr"/>
</dbReference>
<dbReference type="NCBIfam" id="TIGR00231">
    <property type="entry name" value="small_GTP"/>
    <property type="match status" value="1"/>
</dbReference>
<dbReference type="SMART" id="SM00889">
    <property type="entry name" value="EFG_IV"/>
    <property type="match status" value="1"/>
</dbReference>
<dbReference type="NCBIfam" id="NF009891">
    <property type="entry name" value="PRK13351.1-1"/>
    <property type="match status" value="1"/>
</dbReference>
<dbReference type="InterPro" id="IPR035647">
    <property type="entry name" value="EFG_III/V"/>
</dbReference>
<protein>
    <recommendedName>
        <fullName evidence="1">Elongation factor G</fullName>
    </recommendedName>
</protein>
<feature type="domain" description="Tr-type G" evidence="7">
    <location>
        <begin position="6"/>
        <end position="271"/>
    </location>
</feature>
<dbReference type="Pfam" id="PF00009">
    <property type="entry name" value="GTP_EFTU"/>
    <property type="match status" value="1"/>
</dbReference>
<evidence type="ECO:0000313" key="8">
    <source>
        <dbReference type="EMBL" id="RDZ29327.1"/>
    </source>
</evidence>
<evidence type="ECO:0000256" key="1">
    <source>
        <dbReference type="ARBA" id="ARBA00017872"/>
    </source>
</evidence>
<dbReference type="GO" id="GO:0003746">
    <property type="term" value="F:translation elongation factor activity"/>
    <property type="evidence" value="ECO:0007669"/>
    <property type="project" value="UniProtKB-KW"/>
</dbReference>
<dbReference type="FunFam" id="3.30.70.240:FF:000001">
    <property type="entry name" value="Elongation factor G"/>
    <property type="match status" value="1"/>
</dbReference>
<dbReference type="SUPFAM" id="SSF50447">
    <property type="entry name" value="Translation proteins"/>
    <property type="match status" value="1"/>
</dbReference>
<dbReference type="Gene3D" id="3.40.50.300">
    <property type="entry name" value="P-loop containing nucleotide triphosphate hydrolases"/>
    <property type="match status" value="1"/>
</dbReference>
<dbReference type="Gene3D" id="2.40.30.10">
    <property type="entry name" value="Translation factors"/>
    <property type="match status" value="1"/>
</dbReference>
<dbReference type="CDD" id="cd01434">
    <property type="entry name" value="EFG_mtEFG1_IV"/>
    <property type="match status" value="1"/>
</dbReference>
<dbReference type="PROSITE" id="PS51722">
    <property type="entry name" value="G_TR_2"/>
    <property type="match status" value="1"/>
</dbReference>
<evidence type="ECO:0000256" key="4">
    <source>
        <dbReference type="ARBA" id="ARBA00022917"/>
    </source>
</evidence>
<dbReference type="Pfam" id="PF03764">
    <property type="entry name" value="EFG_IV"/>
    <property type="match status" value="1"/>
</dbReference>
<dbReference type="SUPFAM" id="SSF54211">
    <property type="entry name" value="Ribosomal protein S5 domain 2-like"/>
    <property type="match status" value="1"/>
</dbReference>
<evidence type="ECO:0000256" key="6">
    <source>
        <dbReference type="ARBA" id="ARBA00024731"/>
    </source>
</evidence>
<dbReference type="PRINTS" id="PR00315">
    <property type="entry name" value="ELONGATNFCT"/>
</dbReference>
<accession>A0A371K662</accession>
<dbReference type="InterPro" id="IPR009022">
    <property type="entry name" value="EFG_III"/>
</dbReference>
<dbReference type="InterPro" id="IPR047872">
    <property type="entry name" value="EFG_IV"/>
</dbReference>
<evidence type="ECO:0000313" key="9">
    <source>
        <dbReference type="Proteomes" id="UP000264492"/>
    </source>
</evidence>
<keyword evidence="3 8" id="KW-0251">Elongation factor</keyword>
<comment type="caution">
    <text evidence="8">The sequence shown here is derived from an EMBL/GenBank/DDBJ whole genome shotgun (WGS) entry which is preliminary data.</text>
</comment>
<dbReference type="InterPro" id="IPR020568">
    <property type="entry name" value="Ribosomal_Su5_D2-typ_SF"/>
</dbReference>
<dbReference type="InterPro" id="IPR041095">
    <property type="entry name" value="EFG_II"/>
</dbReference>
<dbReference type="Pfam" id="PF22042">
    <property type="entry name" value="EF-G_D2"/>
    <property type="match status" value="1"/>
</dbReference>
<evidence type="ECO:0000256" key="2">
    <source>
        <dbReference type="ARBA" id="ARBA00022741"/>
    </source>
</evidence>
<dbReference type="InterPro" id="IPR027417">
    <property type="entry name" value="P-loop_NTPase"/>
</dbReference>
<dbReference type="SMART" id="SM00838">
    <property type="entry name" value="EFG_C"/>
    <property type="match status" value="1"/>
</dbReference>
<dbReference type="Proteomes" id="UP000264492">
    <property type="component" value="Unassembled WGS sequence"/>
</dbReference>
<dbReference type="Gene3D" id="3.30.70.870">
    <property type="entry name" value="Elongation Factor G (Translational Gtpase), domain 3"/>
    <property type="match status" value="1"/>
</dbReference>
<dbReference type="InterPro" id="IPR000640">
    <property type="entry name" value="EFG_V-like"/>
</dbReference>
<dbReference type="NCBIfam" id="NF009381">
    <property type="entry name" value="PRK12740.1-5"/>
    <property type="match status" value="1"/>
</dbReference>
<dbReference type="PANTHER" id="PTHR43261:SF6">
    <property type="entry name" value="ELONGATION FACTOR G-LIKE PROTEIN"/>
    <property type="match status" value="1"/>
</dbReference>
<dbReference type="InterPro" id="IPR005517">
    <property type="entry name" value="Transl_elong_EFG/EF2_IV"/>
</dbReference>
<dbReference type="GO" id="GO:0005525">
    <property type="term" value="F:GTP binding"/>
    <property type="evidence" value="ECO:0007669"/>
    <property type="project" value="UniProtKB-KW"/>
</dbReference>
<dbReference type="PANTHER" id="PTHR43261">
    <property type="entry name" value="TRANSLATION ELONGATION FACTOR G-RELATED"/>
    <property type="match status" value="1"/>
</dbReference>
<evidence type="ECO:0000256" key="5">
    <source>
        <dbReference type="ARBA" id="ARBA00023134"/>
    </source>
</evidence>
<sequence>MSYSTSSIRNVALAGHPGAGKTTLFEALLQAGGAIQTAGSIERGSTVSDFDPIEKQRGHSLDAAIASIDHHSAAGPVHLNLIDTPGYPDFRGPTLSALAAVETLAVVVDADSGVEYGTRRMMEHAKARGLCRVLVVNKIDHDGANPARVLESLREAFGPECLPLNLPADGGKRVLDCYAAAAAGSGEQSDLGAVADWHQKILDQVVEINETVMEHYLDLGEDGLSSDELHDAFEQCLREGHLVPVLFCSARSGVGIAELLDTAERLFPNPAEGNPPPFEKGQGDAVEAIQASPDPQAHVIADVFKIVNDPFVGKLGVFRVYQGTVKRDTQLFVDDGRKPFKVGHLFKLKGKDHVEIDQAIPGDIAAVAKVEDLHFDAVLHDSHDEDQIHLRPLDFPKPMFGLAVEAASKGQEQKLSTALHKLSEEDPCFQVEHETETNETVIRGLSDLHLRINLERLKDKYGVEVKSRPPRIAYRETVAGKAEGHHRHKKQTGGAGQFGEVFLRVEPLPRGGGFEFVDEVKGGTIPGQFLPAVEKGVRQVLHDGAVAGYPIQDVRVVVYDGKHHPVDSKEVAFVAAGKKAFLDAIGKARPQVLEPIVDLEVNAPEQHMGDISGGLASKRARINGTDSVRNNEIVVKAQVPLSELEGYAAELKSVTAGRGRYSLDFSHYEPVPANVQQKLVDAYKPRAEDD</sequence>
<keyword evidence="9" id="KW-1185">Reference proteome</keyword>
<dbReference type="CDD" id="cd16262">
    <property type="entry name" value="EFG_III"/>
    <property type="match status" value="1"/>
</dbReference>
<dbReference type="SUPFAM" id="SSF54980">
    <property type="entry name" value="EF-G C-terminal domain-like"/>
    <property type="match status" value="2"/>
</dbReference>
<keyword evidence="2" id="KW-0547">Nucleotide-binding</keyword>
<reference evidence="8 9" key="1">
    <citation type="submission" date="2018-08" db="EMBL/GenBank/DDBJ databases">
        <title>Lysobacter sp. zong2l5, whole genome shotgun sequence.</title>
        <authorList>
            <person name="Zhang X."/>
            <person name="Feng G."/>
            <person name="Zhu H."/>
        </authorList>
    </citation>
    <scope>NUCLEOTIDE SEQUENCE [LARGE SCALE GENOMIC DNA]</scope>
    <source>
        <strain evidence="9">zong2l5</strain>
    </source>
</reference>
<dbReference type="Pfam" id="PF00679">
    <property type="entry name" value="EFG_C"/>
    <property type="match status" value="1"/>
</dbReference>
<dbReference type="Gene3D" id="3.30.230.10">
    <property type="match status" value="1"/>
</dbReference>
<dbReference type="EMBL" id="QTSU01000001">
    <property type="protein sequence ID" value="RDZ29327.1"/>
    <property type="molecule type" value="Genomic_DNA"/>
</dbReference>
<proteinExistence type="predicted"/>
<dbReference type="CDD" id="cd03713">
    <property type="entry name" value="EFG_mtEFG_C"/>
    <property type="match status" value="1"/>
</dbReference>
<dbReference type="GO" id="GO:0097216">
    <property type="term" value="F:guanosine tetraphosphate binding"/>
    <property type="evidence" value="ECO:0007669"/>
    <property type="project" value="UniProtKB-ARBA"/>
</dbReference>
<dbReference type="AlphaFoldDB" id="A0A371K662"/>
<dbReference type="InterPro" id="IPR005225">
    <property type="entry name" value="Small_GTP-bd"/>
</dbReference>
<gene>
    <name evidence="8" type="ORF">DX914_09660</name>
</gene>
<keyword evidence="4" id="KW-0648">Protein biosynthesis</keyword>
<dbReference type="Pfam" id="PF14492">
    <property type="entry name" value="EFG_III"/>
    <property type="match status" value="1"/>
</dbReference>
<name>A0A371K662_9GAMM</name>
<organism evidence="8 9">
    <name type="scientific">Lysobacter silvisoli</name>
    <dbReference type="NCBI Taxonomy" id="2293254"/>
    <lineage>
        <taxon>Bacteria</taxon>
        <taxon>Pseudomonadati</taxon>
        <taxon>Pseudomonadota</taxon>
        <taxon>Gammaproteobacteria</taxon>
        <taxon>Lysobacterales</taxon>
        <taxon>Lysobacteraceae</taxon>
        <taxon>Lysobacter</taxon>
    </lineage>
</organism>
<dbReference type="GO" id="GO:0032790">
    <property type="term" value="P:ribosome disassembly"/>
    <property type="evidence" value="ECO:0007669"/>
    <property type="project" value="TreeGrafter"/>
</dbReference>
<dbReference type="InterPro" id="IPR000795">
    <property type="entry name" value="T_Tr_GTP-bd_dom"/>
</dbReference>
<dbReference type="RefSeq" id="WP_115858764.1">
    <property type="nucleotide sequence ID" value="NZ_QTSU01000001.1"/>
</dbReference>
<comment type="function">
    <text evidence="6">Catalyzes the GTP-dependent ribosomal translocation step during translation elongation. During this step, the ribosome changes from the pre-translocational (PRE) to the post-translocational (POST) state as the newly formed A-site-bound peptidyl-tRNA and P-site-bound deacylated tRNA move to the P and E sites, respectively. Catalyzes the coordinated movement of the two tRNA molecules, the mRNA and conformational changes in the ribosome.</text>
</comment>
<evidence type="ECO:0000256" key="3">
    <source>
        <dbReference type="ARBA" id="ARBA00022768"/>
    </source>
</evidence>
<evidence type="ECO:0000259" key="7">
    <source>
        <dbReference type="PROSITE" id="PS51722"/>
    </source>
</evidence>
<dbReference type="GO" id="GO:0003924">
    <property type="term" value="F:GTPase activity"/>
    <property type="evidence" value="ECO:0007669"/>
    <property type="project" value="InterPro"/>
</dbReference>
<keyword evidence="5" id="KW-0342">GTP-binding</keyword>
<dbReference type="InterPro" id="IPR035649">
    <property type="entry name" value="EFG_V"/>
</dbReference>
<dbReference type="SUPFAM" id="SSF52540">
    <property type="entry name" value="P-loop containing nucleoside triphosphate hydrolases"/>
    <property type="match status" value="1"/>
</dbReference>
<dbReference type="OrthoDB" id="9804431at2"/>